<evidence type="ECO:0000256" key="1">
    <source>
        <dbReference type="SAM" id="MobiDB-lite"/>
    </source>
</evidence>
<name>A0A6C0KYB7_9ZZZZ</name>
<dbReference type="AlphaFoldDB" id="A0A6C0KYB7"/>
<dbReference type="SUPFAM" id="SSF48371">
    <property type="entry name" value="ARM repeat"/>
    <property type="match status" value="1"/>
</dbReference>
<proteinExistence type="predicted"/>
<feature type="region of interest" description="Disordered" evidence="1">
    <location>
        <begin position="67"/>
        <end position="91"/>
    </location>
</feature>
<accession>A0A6C0KYB7</accession>
<dbReference type="EMBL" id="MN740989">
    <property type="protein sequence ID" value="QHU21328.1"/>
    <property type="molecule type" value="Genomic_DNA"/>
</dbReference>
<evidence type="ECO:0008006" key="3">
    <source>
        <dbReference type="Google" id="ProtNLM"/>
    </source>
</evidence>
<sequence length="349" mass="39954">MAKVSKYNIQDFTNITFNGFDITLPESTLAIISELSLHVGSPTYIRTPIFAKRDNIYKGTLSASGSASVSSYESASGSGSGSSGYQQELFKKRKGRRGGAVEIINDEDWETIRTFQTTKIEQKVGIDAQIDLIRSSLNKMSDNNYNDQCNNIFSILDSILNESSSQDEMLRVGNAIFEIASNNRFYSKLYADLFSKLIEKYEIMRTIFEKNLSTFLELFNCIESGNPDEDYNLFCKINKDNERRKSLSAFFVNLMSNKIIGEEQILDLIKQLIKQVYEFVRLDNKKNEVDEIVENLSILYNKKLVEECEDRIYDNKLIELIQMFASCKPKAFPSLTSKTIFKFMDILEI</sequence>
<protein>
    <recommendedName>
        <fullName evidence="3">MIF4G domain-containing protein</fullName>
    </recommendedName>
</protein>
<organism evidence="2">
    <name type="scientific">viral metagenome</name>
    <dbReference type="NCBI Taxonomy" id="1070528"/>
    <lineage>
        <taxon>unclassified sequences</taxon>
        <taxon>metagenomes</taxon>
        <taxon>organismal metagenomes</taxon>
    </lineage>
</organism>
<evidence type="ECO:0000313" key="2">
    <source>
        <dbReference type="EMBL" id="QHU21328.1"/>
    </source>
</evidence>
<dbReference type="InterPro" id="IPR016024">
    <property type="entry name" value="ARM-type_fold"/>
</dbReference>
<dbReference type="Gene3D" id="1.25.40.180">
    <property type="match status" value="1"/>
</dbReference>
<feature type="compositionally biased region" description="Low complexity" evidence="1">
    <location>
        <begin position="67"/>
        <end position="77"/>
    </location>
</feature>
<reference evidence="2" key="1">
    <citation type="journal article" date="2020" name="Nature">
        <title>Giant virus diversity and host interactions through global metagenomics.</title>
        <authorList>
            <person name="Schulz F."/>
            <person name="Roux S."/>
            <person name="Paez-Espino D."/>
            <person name="Jungbluth S."/>
            <person name="Walsh D.A."/>
            <person name="Denef V.J."/>
            <person name="McMahon K.D."/>
            <person name="Konstantinidis K.T."/>
            <person name="Eloe-Fadrosh E.A."/>
            <person name="Kyrpides N.C."/>
            <person name="Woyke T."/>
        </authorList>
    </citation>
    <scope>NUCLEOTIDE SEQUENCE</scope>
    <source>
        <strain evidence="2">GVMAG-S-3300013094-109</strain>
    </source>
</reference>